<dbReference type="SUPFAM" id="SSF48300">
    <property type="entry name" value="Ribosomal protein L7/12, oligomerisation (N-terminal) domain"/>
    <property type="match status" value="1"/>
</dbReference>
<evidence type="ECO:0008006" key="8">
    <source>
        <dbReference type="Google" id="ProtNLM"/>
    </source>
</evidence>
<dbReference type="Gene3D" id="1.20.5.710">
    <property type="entry name" value="Single helix bin"/>
    <property type="match status" value="1"/>
</dbReference>
<keyword evidence="3" id="KW-0687">Ribonucleoprotein</keyword>
<feature type="domain" description="Large ribosomal subunit protein bL12 oligomerization" evidence="5">
    <location>
        <begin position="55"/>
        <end position="93"/>
    </location>
</feature>
<evidence type="ECO:0000313" key="7">
    <source>
        <dbReference type="Proteomes" id="UP001318860"/>
    </source>
</evidence>
<dbReference type="SUPFAM" id="SSF54736">
    <property type="entry name" value="ClpS-like"/>
    <property type="match status" value="1"/>
</dbReference>
<dbReference type="EMBL" id="JABTTQ020002153">
    <property type="protein sequence ID" value="KAK6125687.1"/>
    <property type="molecule type" value="Genomic_DNA"/>
</dbReference>
<evidence type="ECO:0000259" key="4">
    <source>
        <dbReference type="Pfam" id="PF00542"/>
    </source>
</evidence>
<keyword evidence="2" id="KW-0689">Ribosomal protein</keyword>
<dbReference type="PANTHER" id="PTHR45987">
    <property type="entry name" value="39S RIBOSOMAL PROTEIN L12"/>
    <property type="match status" value="1"/>
</dbReference>
<dbReference type="InterPro" id="IPR013823">
    <property type="entry name" value="Ribosomal_bL12_C"/>
</dbReference>
<dbReference type="Proteomes" id="UP001318860">
    <property type="component" value="Unassembled WGS sequence"/>
</dbReference>
<dbReference type="Pfam" id="PF00542">
    <property type="entry name" value="Ribosomal_L12"/>
    <property type="match status" value="1"/>
</dbReference>
<comment type="similarity">
    <text evidence="1">Belongs to the bacterial ribosomal protein bL12 family.</text>
</comment>
<dbReference type="HAMAP" id="MF_00368">
    <property type="entry name" value="Ribosomal_bL12"/>
    <property type="match status" value="1"/>
</dbReference>
<name>A0ABR0USS6_REHGL</name>
<dbReference type="InterPro" id="IPR014719">
    <property type="entry name" value="Ribosomal_bL12_C/ClpS-like"/>
</dbReference>
<evidence type="ECO:0000256" key="2">
    <source>
        <dbReference type="ARBA" id="ARBA00022980"/>
    </source>
</evidence>
<evidence type="ECO:0000256" key="3">
    <source>
        <dbReference type="ARBA" id="ARBA00023274"/>
    </source>
</evidence>
<dbReference type="InterPro" id="IPR000206">
    <property type="entry name" value="Ribosomal_bL12"/>
</dbReference>
<dbReference type="Pfam" id="PF16320">
    <property type="entry name" value="Ribosomal_L12_N"/>
    <property type="match status" value="1"/>
</dbReference>
<accession>A0ABR0USS6</accession>
<protein>
    <recommendedName>
        <fullName evidence="8">50S ribosomal protein</fullName>
    </recommendedName>
</protein>
<dbReference type="Gene3D" id="3.30.1390.10">
    <property type="match status" value="1"/>
</dbReference>
<gene>
    <name evidence="6" type="ORF">DH2020_040567</name>
</gene>
<keyword evidence="7" id="KW-1185">Reference proteome</keyword>
<dbReference type="CDD" id="cd00387">
    <property type="entry name" value="Ribosomal_L7_L12"/>
    <property type="match status" value="1"/>
</dbReference>
<dbReference type="InterPro" id="IPR036235">
    <property type="entry name" value="Ribosomal_bL12_oligo_N_sf"/>
</dbReference>
<comment type="caution">
    <text evidence="6">The sequence shown here is derived from an EMBL/GenBank/DDBJ whole genome shotgun (WGS) entry which is preliminary data.</text>
</comment>
<dbReference type="InterPro" id="IPR008932">
    <property type="entry name" value="Ribosomal_bL12_oligo"/>
</dbReference>
<evidence type="ECO:0000259" key="5">
    <source>
        <dbReference type="Pfam" id="PF16320"/>
    </source>
</evidence>
<dbReference type="PANTHER" id="PTHR45987:SF4">
    <property type="entry name" value="LARGE RIBOSOMAL SUBUNIT PROTEIN BL12M"/>
    <property type="match status" value="1"/>
</dbReference>
<evidence type="ECO:0000313" key="6">
    <source>
        <dbReference type="EMBL" id="KAK6125687.1"/>
    </source>
</evidence>
<feature type="domain" description="Large ribosomal subunit protein bL12 C-terminal" evidence="4">
    <location>
        <begin position="122"/>
        <end position="188"/>
    </location>
</feature>
<reference evidence="6 7" key="1">
    <citation type="journal article" date="2021" name="Comput. Struct. Biotechnol. J.">
        <title>De novo genome assembly of the potent medicinal plant Rehmannia glutinosa using nanopore technology.</title>
        <authorList>
            <person name="Ma L."/>
            <person name="Dong C."/>
            <person name="Song C."/>
            <person name="Wang X."/>
            <person name="Zheng X."/>
            <person name="Niu Y."/>
            <person name="Chen S."/>
            <person name="Feng W."/>
        </authorList>
    </citation>
    <scope>NUCLEOTIDE SEQUENCE [LARGE SCALE GENOMIC DNA]</scope>
    <source>
        <strain evidence="6">DH-2019</strain>
    </source>
</reference>
<organism evidence="6 7">
    <name type="scientific">Rehmannia glutinosa</name>
    <name type="common">Chinese foxglove</name>
    <dbReference type="NCBI Taxonomy" id="99300"/>
    <lineage>
        <taxon>Eukaryota</taxon>
        <taxon>Viridiplantae</taxon>
        <taxon>Streptophyta</taxon>
        <taxon>Embryophyta</taxon>
        <taxon>Tracheophyta</taxon>
        <taxon>Spermatophyta</taxon>
        <taxon>Magnoliopsida</taxon>
        <taxon>eudicotyledons</taxon>
        <taxon>Gunneridae</taxon>
        <taxon>Pentapetalae</taxon>
        <taxon>asterids</taxon>
        <taxon>lamiids</taxon>
        <taxon>Lamiales</taxon>
        <taxon>Orobanchaceae</taxon>
        <taxon>Rehmannieae</taxon>
        <taxon>Rehmannia</taxon>
    </lineage>
</organism>
<proteinExistence type="inferred from homology"/>
<sequence>MRSTRLVSQTLTRLRRPITPSPQIESPLKNPNLIRCFSASAQESKPAPSERVSGIVDEISGLTLLEISDLTEVLRKKMGIEEMPMMAVMMPGMGFAPGMARAKGKGGSGATKEEEKKEKTAFDLKLEGGFDAAAKIKIIKEVRACTDLGLKEAKDLVEKAPTLLKKGVTKDEAEKIIEKMKGVGAKVIMENMGMEITCSMKRRRKDAAWRWRLSGGVGISHDFKDRVRAKEWYGVSGRAADCLPGQGHIVGSCLMER</sequence>
<evidence type="ECO:0000256" key="1">
    <source>
        <dbReference type="ARBA" id="ARBA00007197"/>
    </source>
</evidence>